<sequence length="192" mass="21451">MTIYGPRQNSIRPAAMSECVHSGLCLGKQPLCPQPCALKNYISDGSLTLFVTRGSLTLFVTRTFQVEDTSDAKSNFFCLLWPETVVHSIDKSSPLYEISADDLQMANFEIVVIMEGTIESTDQRVQARTSYLPAEILWGQRFESVVSYDKSQGRYIVDYSRFHCTQPVETPRASAREQCDGQKMSVTTGDAV</sequence>
<dbReference type="PANTHER" id="PTHR11767">
    <property type="entry name" value="INWARD RECTIFIER POTASSIUM CHANNEL"/>
    <property type="match status" value="1"/>
</dbReference>
<evidence type="ECO:0000256" key="6">
    <source>
        <dbReference type="ARBA" id="ARBA00022958"/>
    </source>
</evidence>
<dbReference type="PRINTS" id="PR01320">
    <property type="entry name" value="KIRCHANNEL"/>
</dbReference>
<feature type="region of interest" description="Disordered" evidence="12">
    <location>
        <begin position="173"/>
        <end position="192"/>
    </location>
</feature>
<keyword evidence="2 11" id="KW-0813">Transport</keyword>
<dbReference type="GO" id="GO:0005242">
    <property type="term" value="F:inward rectifier potassium channel activity"/>
    <property type="evidence" value="ECO:0007669"/>
    <property type="project" value="InterPro"/>
</dbReference>
<organism evidence="14 15">
    <name type="scientific">Coptotermes formosanus</name>
    <name type="common">Formosan subterranean termite</name>
    <dbReference type="NCBI Taxonomy" id="36987"/>
    <lineage>
        <taxon>Eukaryota</taxon>
        <taxon>Metazoa</taxon>
        <taxon>Ecdysozoa</taxon>
        <taxon>Arthropoda</taxon>
        <taxon>Hexapoda</taxon>
        <taxon>Insecta</taxon>
        <taxon>Pterygota</taxon>
        <taxon>Neoptera</taxon>
        <taxon>Polyneoptera</taxon>
        <taxon>Dictyoptera</taxon>
        <taxon>Blattodea</taxon>
        <taxon>Blattoidea</taxon>
        <taxon>Termitoidae</taxon>
        <taxon>Rhinotermitidae</taxon>
        <taxon>Coptotermes</taxon>
    </lineage>
</organism>
<dbReference type="InterPro" id="IPR016449">
    <property type="entry name" value="K_chnl_inward-rec_Kir"/>
</dbReference>
<proteinExistence type="inferred from homology"/>
<dbReference type="GO" id="GO:0034702">
    <property type="term" value="C:monoatomic ion channel complex"/>
    <property type="evidence" value="ECO:0007669"/>
    <property type="project" value="UniProtKB-KW"/>
</dbReference>
<name>A0A6L2PGS9_COPFO</name>
<dbReference type="AlphaFoldDB" id="A0A6L2PGS9"/>
<reference evidence="15" key="1">
    <citation type="submission" date="2020-01" db="EMBL/GenBank/DDBJ databases">
        <title>Draft genome sequence of the Termite Coptotermes fromosanus.</title>
        <authorList>
            <person name="Itakura S."/>
            <person name="Yosikawa Y."/>
            <person name="Umezawa K."/>
        </authorList>
    </citation>
    <scope>NUCLEOTIDE SEQUENCE [LARGE SCALE GENOMIC DNA]</scope>
</reference>
<dbReference type="Proteomes" id="UP000502823">
    <property type="component" value="Unassembled WGS sequence"/>
</dbReference>
<dbReference type="Gene3D" id="2.60.40.1400">
    <property type="entry name" value="G protein-activated inward rectifier potassium channel 1"/>
    <property type="match status" value="1"/>
</dbReference>
<accession>A0A6L2PGS9</accession>
<keyword evidence="8 11" id="KW-0406">Ion transport</keyword>
<evidence type="ECO:0000256" key="11">
    <source>
        <dbReference type="RuleBase" id="RU003822"/>
    </source>
</evidence>
<dbReference type="GO" id="GO:0034765">
    <property type="term" value="P:regulation of monoatomic ion transmembrane transport"/>
    <property type="evidence" value="ECO:0007669"/>
    <property type="project" value="TreeGrafter"/>
</dbReference>
<evidence type="ECO:0000256" key="1">
    <source>
        <dbReference type="ARBA" id="ARBA00004141"/>
    </source>
</evidence>
<dbReference type="EMBL" id="BLKM01010942">
    <property type="protein sequence ID" value="GFG31586.1"/>
    <property type="molecule type" value="Genomic_DNA"/>
</dbReference>
<evidence type="ECO:0000259" key="13">
    <source>
        <dbReference type="Pfam" id="PF17655"/>
    </source>
</evidence>
<dbReference type="InterPro" id="IPR041647">
    <property type="entry name" value="IRK_C"/>
</dbReference>
<evidence type="ECO:0000256" key="7">
    <source>
        <dbReference type="ARBA" id="ARBA00022989"/>
    </source>
</evidence>
<evidence type="ECO:0000313" key="15">
    <source>
        <dbReference type="Proteomes" id="UP000502823"/>
    </source>
</evidence>
<dbReference type="InterPro" id="IPR014756">
    <property type="entry name" value="Ig_E-set"/>
</dbReference>
<dbReference type="SUPFAM" id="SSF81296">
    <property type="entry name" value="E set domains"/>
    <property type="match status" value="1"/>
</dbReference>
<dbReference type="GO" id="GO:0005886">
    <property type="term" value="C:plasma membrane"/>
    <property type="evidence" value="ECO:0007669"/>
    <property type="project" value="TreeGrafter"/>
</dbReference>
<gene>
    <name evidence="14" type="ORF">Cfor_04771</name>
</gene>
<evidence type="ECO:0000313" key="14">
    <source>
        <dbReference type="EMBL" id="GFG31586.1"/>
    </source>
</evidence>
<evidence type="ECO:0000256" key="4">
    <source>
        <dbReference type="ARBA" id="ARBA00022692"/>
    </source>
</evidence>
<keyword evidence="4 11" id="KW-0812">Transmembrane</keyword>
<dbReference type="PANTHER" id="PTHR11767:SF102">
    <property type="entry name" value="INWARDLY RECTIFYING POTASSIUM CHANNEL 1, ISOFORM F"/>
    <property type="match status" value="1"/>
</dbReference>
<evidence type="ECO:0000256" key="2">
    <source>
        <dbReference type="ARBA" id="ARBA00022448"/>
    </source>
</evidence>
<evidence type="ECO:0000256" key="8">
    <source>
        <dbReference type="ARBA" id="ARBA00023065"/>
    </source>
</evidence>
<evidence type="ECO:0000256" key="12">
    <source>
        <dbReference type="SAM" id="MobiDB-lite"/>
    </source>
</evidence>
<dbReference type="InParanoid" id="A0A6L2PGS9"/>
<comment type="caution">
    <text evidence="14">The sequence shown here is derived from an EMBL/GenBank/DDBJ whole genome shotgun (WGS) entry which is preliminary data.</text>
</comment>
<dbReference type="InterPro" id="IPR013518">
    <property type="entry name" value="K_chnl_inward-rec_Kir_cyto"/>
</dbReference>
<keyword evidence="15" id="KW-1185">Reference proteome</keyword>
<evidence type="ECO:0000256" key="10">
    <source>
        <dbReference type="ARBA" id="ARBA00023303"/>
    </source>
</evidence>
<dbReference type="Pfam" id="PF17655">
    <property type="entry name" value="IRK_C"/>
    <property type="match status" value="1"/>
</dbReference>
<evidence type="ECO:0000256" key="3">
    <source>
        <dbReference type="ARBA" id="ARBA00022538"/>
    </source>
</evidence>
<keyword evidence="3 11" id="KW-0633">Potassium transport</keyword>
<keyword evidence="7" id="KW-1133">Transmembrane helix</keyword>
<comment type="subcellular location">
    <subcellularLocation>
        <location evidence="1 11">Membrane</location>
        <topology evidence="1 11">Multi-pass membrane protein</topology>
    </subcellularLocation>
</comment>
<dbReference type="OrthoDB" id="273257at2759"/>
<keyword evidence="6 11" id="KW-0630">Potassium</keyword>
<keyword evidence="5 11" id="KW-0851">Voltage-gated channel</keyword>
<dbReference type="GO" id="GO:1990573">
    <property type="term" value="P:potassium ion import across plasma membrane"/>
    <property type="evidence" value="ECO:0007669"/>
    <property type="project" value="TreeGrafter"/>
</dbReference>
<protein>
    <recommendedName>
        <fullName evidence="13">Inward rectifier potassium channel C-terminal domain-containing protein</fullName>
    </recommendedName>
</protein>
<keyword evidence="9" id="KW-0472">Membrane</keyword>
<keyword evidence="10 11" id="KW-0407">Ion channel</keyword>
<feature type="domain" description="Inward rectifier potassium channel C-terminal" evidence="13">
    <location>
        <begin position="68"/>
        <end position="178"/>
    </location>
</feature>
<comment type="similarity">
    <text evidence="11">Belongs to the inward rectifier-type potassium channel (TC 1.A.2.1) family.</text>
</comment>
<evidence type="ECO:0000256" key="5">
    <source>
        <dbReference type="ARBA" id="ARBA00022882"/>
    </source>
</evidence>
<evidence type="ECO:0000256" key="9">
    <source>
        <dbReference type="ARBA" id="ARBA00023136"/>
    </source>
</evidence>